<keyword evidence="3" id="KW-0645">Protease</keyword>
<feature type="compositionally biased region" description="Acidic residues" evidence="1">
    <location>
        <begin position="57"/>
        <end position="101"/>
    </location>
</feature>
<gene>
    <name evidence="3" type="ORF">IAA67_05310</name>
</gene>
<dbReference type="InterPro" id="IPR009045">
    <property type="entry name" value="Zn_M74/Hedgehog-like"/>
</dbReference>
<keyword evidence="3" id="KW-0378">Hydrolase</keyword>
<evidence type="ECO:0000313" key="3">
    <source>
        <dbReference type="EMBL" id="HIQ69728.1"/>
    </source>
</evidence>
<dbReference type="InterPro" id="IPR058193">
    <property type="entry name" value="VanY/YodJ_core_dom"/>
</dbReference>
<proteinExistence type="predicted"/>
<keyword evidence="3" id="KW-0121">Carboxypeptidase</keyword>
<dbReference type="InterPro" id="IPR003709">
    <property type="entry name" value="VanY-like_core_dom"/>
</dbReference>
<dbReference type="GO" id="GO:0006508">
    <property type="term" value="P:proteolysis"/>
    <property type="evidence" value="ECO:0007669"/>
    <property type="project" value="InterPro"/>
</dbReference>
<feature type="domain" description="D-alanyl-D-alanine carboxypeptidase-like core" evidence="2">
    <location>
        <begin position="130"/>
        <end position="256"/>
    </location>
</feature>
<dbReference type="AlphaFoldDB" id="A0A9D0Z653"/>
<dbReference type="SUPFAM" id="SSF55166">
    <property type="entry name" value="Hedgehog/DD-peptidase"/>
    <property type="match status" value="1"/>
</dbReference>
<dbReference type="Proteomes" id="UP000886874">
    <property type="component" value="Unassembled WGS sequence"/>
</dbReference>
<dbReference type="Gene3D" id="3.30.1380.10">
    <property type="match status" value="1"/>
</dbReference>
<dbReference type="PROSITE" id="PS51257">
    <property type="entry name" value="PROKAR_LIPOPROTEIN"/>
    <property type="match status" value="1"/>
</dbReference>
<name>A0A9D0Z653_9FIRM</name>
<feature type="region of interest" description="Disordered" evidence="1">
    <location>
        <begin position="42"/>
        <end position="102"/>
    </location>
</feature>
<dbReference type="PANTHER" id="PTHR34385:SF1">
    <property type="entry name" value="PEPTIDOGLYCAN L-ALANYL-D-GLUTAMATE ENDOPEPTIDASE CWLK"/>
    <property type="match status" value="1"/>
</dbReference>
<comment type="caution">
    <text evidence="3">The sequence shown here is derived from an EMBL/GenBank/DDBJ whole genome shotgun (WGS) entry which is preliminary data.</text>
</comment>
<dbReference type="PANTHER" id="PTHR34385">
    <property type="entry name" value="D-ALANYL-D-ALANINE CARBOXYPEPTIDASE"/>
    <property type="match status" value="1"/>
</dbReference>
<sequence length="277" mass="30704">MAANGHKPRRARIWPALLLIAVLLAACIGAVRWGLGDLVQPAPPAETGENQPAEPPVEADEPAEPAVSDEIDEPDEPDTPAEDNAADTPEEEAGTLEEDDGQWNLRLVNRWNPLPEDYEIQLAEVPGGQQVDARIYDALMELLNAATEAELGPIVVAGYRTQEKQQSIYDEKLQSYLDQGYSQEEAVAQTEQWVALPGTSEHQLGLAVDINGAVYAIYPWLQEHSWEYGFIFRYPAEKQALTGVANEEWHYRYVGKEAAQAIHEQGVCLEEYLQAQS</sequence>
<dbReference type="EMBL" id="DVFN01000079">
    <property type="protein sequence ID" value="HIQ69728.1"/>
    <property type="molecule type" value="Genomic_DNA"/>
</dbReference>
<dbReference type="CDD" id="cd14852">
    <property type="entry name" value="LD-carboxypeptidase"/>
    <property type="match status" value="1"/>
</dbReference>
<evidence type="ECO:0000259" key="2">
    <source>
        <dbReference type="Pfam" id="PF02557"/>
    </source>
</evidence>
<evidence type="ECO:0000313" key="4">
    <source>
        <dbReference type="Proteomes" id="UP000886874"/>
    </source>
</evidence>
<organism evidence="3 4">
    <name type="scientific">Candidatus Avoscillospira stercorigallinarum</name>
    <dbReference type="NCBI Taxonomy" id="2840708"/>
    <lineage>
        <taxon>Bacteria</taxon>
        <taxon>Bacillati</taxon>
        <taxon>Bacillota</taxon>
        <taxon>Clostridia</taxon>
        <taxon>Eubacteriales</taxon>
        <taxon>Oscillospiraceae</taxon>
        <taxon>Oscillospiraceae incertae sedis</taxon>
        <taxon>Candidatus Avoscillospira</taxon>
    </lineage>
</organism>
<reference evidence="3" key="1">
    <citation type="submission" date="2020-10" db="EMBL/GenBank/DDBJ databases">
        <authorList>
            <person name="Gilroy R."/>
        </authorList>
    </citation>
    <scope>NUCLEOTIDE SEQUENCE</scope>
    <source>
        <strain evidence="3">ChiSjej2B20-13462</strain>
    </source>
</reference>
<reference evidence="3" key="2">
    <citation type="journal article" date="2021" name="PeerJ">
        <title>Extensive microbial diversity within the chicken gut microbiome revealed by metagenomics and culture.</title>
        <authorList>
            <person name="Gilroy R."/>
            <person name="Ravi A."/>
            <person name="Getino M."/>
            <person name="Pursley I."/>
            <person name="Horton D.L."/>
            <person name="Alikhan N.F."/>
            <person name="Baker D."/>
            <person name="Gharbi K."/>
            <person name="Hall N."/>
            <person name="Watson M."/>
            <person name="Adriaenssens E.M."/>
            <person name="Foster-Nyarko E."/>
            <person name="Jarju S."/>
            <person name="Secka A."/>
            <person name="Antonio M."/>
            <person name="Oren A."/>
            <person name="Chaudhuri R.R."/>
            <person name="La Ragione R."/>
            <person name="Hildebrand F."/>
            <person name="Pallen M.J."/>
        </authorList>
    </citation>
    <scope>NUCLEOTIDE SEQUENCE</scope>
    <source>
        <strain evidence="3">ChiSjej2B20-13462</strain>
    </source>
</reference>
<dbReference type="GO" id="GO:0004180">
    <property type="term" value="F:carboxypeptidase activity"/>
    <property type="evidence" value="ECO:0007669"/>
    <property type="project" value="UniProtKB-KW"/>
</dbReference>
<accession>A0A9D0Z653</accession>
<dbReference type="Pfam" id="PF02557">
    <property type="entry name" value="VanY"/>
    <property type="match status" value="1"/>
</dbReference>
<dbReference type="InterPro" id="IPR052179">
    <property type="entry name" value="DD-CPase-like"/>
</dbReference>
<evidence type="ECO:0000256" key="1">
    <source>
        <dbReference type="SAM" id="MobiDB-lite"/>
    </source>
</evidence>
<protein>
    <submittedName>
        <fullName evidence="3">D-alanyl-D-alanine carboxypeptidase family protein</fullName>
    </submittedName>
</protein>